<accession>A0A7R8YT91</accession>
<name>A0A7R8YT91_HERIL</name>
<evidence type="ECO:0000313" key="1">
    <source>
        <dbReference type="EMBL" id="CAD7084727.1"/>
    </source>
</evidence>
<dbReference type="InParanoid" id="A0A7R8YT91"/>
<reference evidence="1 2" key="1">
    <citation type="submission" date="2020-11" db="EMBL/GenBank/DDBJ databases">
        <authorList>
            <person name="Wallbank WR R."/>
            <person name="Pardo Diaz C."/>
            <person name="Kozak K."/>
            <person name="Martin S."/>
            <person name="Jiggins C."/>
            <person name="Moest M."/>
            <person name="Warren A I."/>
            <person name="Generalovic N T."/>
            <person name="Byers J.R.P. K."/>
            <person name="Montejo-Kovacevich G."/>
            <person name="Yen C E."/>
        </authorList>
    </citation>
    <scope>NUCLEOTIDE SEQUENCE [LARGE SCALE GENOMIC DNA]</scope>
</reference>
<protein>
    <submittedName>
        <fullName evidence="1">Uncharacterized protein</fullName>
    </submittedName>
</protein>
<organism evidence="1 2">
    <name type="scientific">Hermetia illucens</name>
    <name type="common">Black soldier fly</name>
    <dbReference type="NCBI Taxonomy" id="343691"/>
    <lineage>
        <taxon>Eukaryota</taxon>
        <taxon>Metazoa</taxon>
        <taxon>Ecdysozoa</taxon>
        <taxon>Arthropoda</taxon>
        <taxon>Hexapoda</taxon>
        <taxon>Insecta</taxon>
        <taxon>Pterygota</taxon>
        <taxon>Neoptera</taxon>
        <taxon>Endopterygota</taxon>
        <taxon>Diptera</taxon>
        <taxon>Brachycera</taxon>
        <taxon>Stratiomyomorpha</taxon>
        <taxon>Stratiomyidae</taxon>
        <taxon>Hermetiinae</taxon>
        <taxon>Hermetia</taxon>
    </lineage>
</organism>
<evidence type="ECO:0000313" key="2">
    <source>
        <dbReference type="Proteomes" id="UP000594454"/>
    </source>
</evidence>
<dbReference type="Proteomes" id="UP000594454">
    <property type="component" value="Chromosome 3"/>
</dbReference>
<sequence>MHELYREDDMYYPYRSRGYDYDYPITVNGRMIGHLLPGNVVNPVGSAFHGDTQFTFGDEDLTAFERFVAGDFSEFGHLLPGNIVNPQGSSRGPGGPGQSFMYSPGHRQLGGYGTTGLGMSSPSGGIGGFGIGGDYSSHGIGTGASPDLGLVGVTGGLFDYSNPYDGRITCGSRCYCPGGGLGLPCCSLTDVFTGGHFRLINCPEGMCTDYY</sequence>
<keyword evidence="2" id="KW-1185">Reference proteome</keyword>
<gene>
    <name evidence="1" type="ORF">HERILL_LOCUS7607</name>
</gene>
<proteinExistence type="predicted"/>
<dbReference type="EMBL" id="LR899011">
    <property type="protein sequence ID" value="CAD7084727.1"/>
    <property type="molecule type" value="Genomic_DNA"/>
</dbReference>
<dbReference type="AlphaFoldDB" id="A0A7R8YT91"/>